<dbReference type="VEuPathDB" id="TriTrypDB:TM35_000451600"/>
<feature type="region of interest" description="Disordered" evidence="1">
    <location>
        <begin position="1"/>
        <end position="97"/>
    </location>
</feature>
<sequence>TSTQNAGEGATAEESTAKVSELSATTPSANTNTVSSESPDQTSQSGPNDATEQSSSSSTNSVTEAATPTPSPPPNPEITSIASAVQKNRPNVDSSVSPVWMRTAEPLLIVALLFSVTVY</sequence>
<comment type="caution">
    <text evidence="2">The sequence shown here is derived from an EMBL/GenBank/DDBJ whole genome shotgun (WGS) entry which is preliminary data.</text>
</comment>
<dbReference type="GeneID" id="39990037"/>
<accession>A0A1X0NI43</accession>
<dbReference type="AlphaFoldDB" id="A0A1X0NI43"/>
<evidence type="ECO:0000313" key="2">
    <source>
        <dbReference type="EMBL" id="ORC84422.1"/>
    </source>
</evidence>
<feature type="compositionally biased region" description="Polar residues" evidence="1">
    <location>
        <begin position="82"/>
        <end position="97"/>
    </location>
</feature>
<keyword evidence="3" id="KW-1185">Reference proteome</keyword>
<evidence type="ECO:0000256" key="1">
    <source>
        <dbReference type="SAM" id="MobiDB-lite"/>
    </source>
</evidence>
<organism evidence="2 3">
    <name type="scientific">Trypanosoma theileri</name>
    <dbReference type="NCBI Taxonomy" id="67003"/>
    <lineage>
        <taxon>Eukaryota</taxon>
        <taxon>Discoba</taxon>
        <taxon>Euglenozoa</taxon>
        <taxon>Kinetoplastea</taxon>
        <taxon>Metakinetoplastina</taxon>
        <taxon>Trypanosomatida</taxon>
        <taxon>Trypanosomatidae</taxon>
        <taxon>Trypanosoma</taxon>
    </lineage>
</organism>
<feature type="compositionally biased region" description="Low complexity" evidence="1">
    <location>
        <begin position="1"/>
        <end position="14"/>
    </location>
</feature>
<feature type="non-terminal residue" evidence="2">
    <location>
        <position position="1"/>
    </location>
</feature>
<dbReference type="EMBL" id="NBCO01000045">
    <property type="protein sequence ID" value="ORC84422.1"/>
    <property type="molecule type" value="Genomic_DNA"/>
</dbReference>
<evidence type="ECO:0000313" key="3">
    <source>
        <dbReference type="Proteomes" id="UP000192257"/>
    </source>
</evidence>
<dbReference type="RefSeq" id="XP_028878488.1">
    <property type="nucleotide sequence ID" value="XM_029030257.1"/>
</dbReference>
<dbReference type="Proteomes" id="UP000192257">
    <property type="component" value="Unassembled WGS sequence"/>
</dbReference>
<reference evidence="2 3" key="1">
    <citation type="submission" date="2017-03" db="EMBL/GenBank/DDBJ databases">
        <title>An alternative strategy for trypanosome survival in the mammalian bloodstream revealed through genome and transcriptome analysis of the ubiquitous bovine parasite Trypanosoma (Megatrypanum) theileri.</title>
        <authorList>
            <person name="Kelly S."/>
            <person name="Ivens A."/>
            <person name="Mott A."/>
            <person name="O'Neill E."/>
            <person name="Emms D."/>
            <person name="Macleod O."/>
            <person name="Voorheis P."/>
            <person name="Matthews J."/>
            <person name="Matthews K."/>
            <person name="Carrington M."/>
        </authorList>
    </citation>
    <scope>NUCLEOTIDE SEQUENCE [LARGE SCALE GENOMIC DNA]</scope>
    <source>
        <strain evidence="2">Edinburgh</strain>
    </source>
</reference>
<feature type="compositionally biased region" description="Low complexity" evidence="1">
    <location>
        <begin position="54"/>
        <end position="68"/>
    </location>
</feature>
<feature type="compositionally biased region" description="Polar residues" evidence="1">
    <location>
        <begin position="22"/>
        <end position="53"/>
    </location>
</feature>
<protein>
    <submittedName>
        <fullName evidence="2">Uncharacterized protein</fullName>
    </submittedName>
</protein>
<name>A0A1X0NI43_9TRYP</name>
<gene>
    <name evidence="2" type="ORF">TM35_000451600</name>
</gene>
<proteinExistence type="predicted"/>